<feature type="domain" description="Peptidase M15C" evidence="1">
    <location>
        <begin position="168"/>
        <end position="252"/>
    </location>
</feature>
<evidence type="ECO:0000313" key="2">
    <source>
        <dbReference type="EMBL" id="MEQ2486334.1"/>
    </source>
</evidence>
<keyword evidence="3" id="KW-1185">Reference proteome</keyword>
<accession>A0ABV1FPR0</accession>
<dbReference type="Pfam" id="PF13539">
    <property type="entry name" value="Peptidase_M15_4"/>
    <property type="match status" value="1"/>
</dbReference>
<reference evidence="2 3" key="1">
    <citation type="submission" date="2024-04" db="EMBL/GenBank/DDBJ databases">
        <title>Human intestinal bacterial collection.</title>
        <authorList>
            <person name="Pauvert C."/>
            <person name="Hitch T.C.A."/>
            <person name="Clavel T."/>
        </authorList>
    </citation>
    <scope>NUCLEOTIDE SEQUENCE [LARGE SCALE GENOMIC DNA]</scope>
    <source>
        <strain evidence="2 3">CLA-AA-H145</strain>
    </source>
</reference>
<dbReference type="Gene3D" id="3.30.1380.10">
    <property type="match status" value="1"/>
</dbReference>
<protein>
    <submittedName>
        <fullName evidence="2">M15 family metallopeptidase</fullName>
    </submittedName>
</protein>
<dbReference type="SUPFAM" id="SSF55166">
    <property type="entry name" value="Hedgehog/DD-peptidase"/>
    <property type="match status" value="1"/>
</dbReference>
<name>A0ABV1FPR0_9BACT</name>
<sequence length="252" mass="29167">MVSREKWIVRLAYVALSLLFVGMLVWPCLGQAQGPVAPRKGLLWRAGTVVSPQKVDRVGVERCFRVEPIPDEVFARMRGKSYPAHCRVSRESLRYVRLLHRDADGRIRMGELVCHKEVASDMLRIFRRLYDERYPIQSVRLIDDFGADDERSMRANNTSCFCYREVKGSSKLSAHALGTAVDINPLYNPYYRKHRNGKVTIQPSNAAKYCDRMASFPYKITRGDLAYRLFVAHGFRWGGAWRTVKDYQHFEK</sequence>
<dbReference type="Proteomes" id="UP001487296">
    <property type="component" value="Unassembled WGS sequence"/>
</dbReference>
<gene>
    <name evidence="2" type="ORF">AAAT34_04595</name>
</gene>
<dbReference type="InterPro" id="IPR009045">
    <property type="entry name" value="Zn_M74/Hedgehog-like"/>
</dbReference>
<dbReference type="RefSeq" id="WP_252344889.1">
    <property type="nucleotide sequence ID" value="NZ_JAHKBE010000011.1"/>
</dbReference>
<dbReference type="InterPro" id="IPR039561">
    <property type="entry name" value="Peptidase_M15C"/>
</dbReference>
<evidence type="ECO:0000259" key="1">
    <source>
        <dbReference type="Pfam" id="PF13539"/>
    </source>
</evidence>
<comment type="caution">
    <text evidence="2">The sequence shown here is derived from an EMBL/GenBank/DDBJ whole genome shotgun (WGS) entry which is preliminary data.</text>
</comment>
<evidence type="ECO:0000313" key="3">
    <source>
        <dbReference type="Proteomes" id="UP001487296"/>
    </source>
</evidence>
<dbReference type="EMBL" id="JBBNFP010000011">
    <property type="protein sequence ID" value="MEQ2486334.1"/>
    <property type="molecule type" value="Genomic_DNA"/>
</dbReference>
<organism evidence="2 3">
    <name type="scientific">Hallella faecis</name>
    <dbReference type="NCBI Taxonomy" id="2841596"/>
    <lineage>
        <taxon>Bacteria</taxon>
        <taxon>Pseudomonadati</taxon>
        <taxon>Bacteroidota</taxon>
        <taxon>Bacteroidia</taxon>
        <taxon>Bacteroidales</taxon>
        <taxon>Prevotellaceae</taxon>
        <taxon>Hallella</taxon>
    </lineage>
</organism>
<proteinExistence type="predicted"/>